<keyword evidence="3 7" id="KW-0547">Nucleotide-binding</keyword>
<dbReference type="EMBL" id="JADINC010000044">
    <property type="protein sequence ID" value="MBO8425398.1"/>
    <property type="molecule type" value="Genomic_DNA"/>
</dbReference>
<evidence type="ECO:0000256" key="6">
    <source>
        <dbReference type="ARBA" id="ARBA00023141"/>
    </source>
</evidence>
<evidence type="ECO:0000313" key="9">
    <source>
        <dbReference type="Proteomes" id="UP000823630"/>
    </source>
</evidence>
<feature type="binding site" evidence="7">
    <location>
        <position position="22"/>
    </location>
    <ligand>
        <name>Mg(2+)</name>
        <dbReference type="ChEBI" id="CHEBI:18420"/>
    </ligand>
</feature>
<feature type="binding site" evidence="7">
    <location>
        <position position="126"/>
    </location>
    <ligand>
        <name>ATP</name>
        <dbReference type="ChEBI" id="CHEBI:30616"/>
    </ligand>
</feature>
<name>A0A9D9DF49_9PROT</name>
<sequence length="185" mass="20797">MKENIILDKPIVMVGLMGAGKTSVGRALARRLGIPFVDSDKEIEAAAGCSVVDIFSLYGEDEFRRAEQRVIARLFDTPPMLKVISTGEGAFITPAVREMVLGRALSIWLRADLDLLVKRTNFRDTRPQLLHTDSRKILAQLIDERYDIYSMADITVETRDESLRKTLDKVVDAIKEYVKKGQKNG</sequence>
<evidence type="ECO:0000256" key="2">
    <source>
        <dbReference type="ARBA" id="ARBA00022679"/>
    </source>
</evidence>
<feature type="binding site" evidence="7">
    <location>
        <position position="64"/>
    </location>
    <ligand>
        <name>substrate</name>
    </ligand>
</feature>
<comment type="pathway">
    <text evidence="7">Metabolic intermediate biosynthesis; chorismate biosynthesis; chorismate from D-erythrose 4-phosphate and phosphoenolpyruvate: step 5/7.</text>
</comment>
<dbReference type="GO" id="GO:0009423">
    <property type="term" value="P:chorismate biosynthetic process"/>
    <property type="evidence" value="ECO:0007669"/>
    <property type="project" value="UniProtKB-UniRule"/>
</dbReference>
<keyword evidence="4 7" id="KW-0418">Kinase</keyword>
<evidence type="ECO:0000256" key="7">
    <source>
        <dbReference type="HAMAP-Rule" id="MF_00109"/>
    </source>
</evidence>
<reference evidence="8" key="2">
    <citation type="journal article" date="2021" name="PeerJ">
        <title>Extensive microbial diversity within the chicken gut microbiome revealed by metagenomics and culture.</title>
        <authorList>
            <person name="Gilroy R."/>
            <person name="Ravi A."/>
            <person name="Getino M."/>
            <person name="Pursley I."/>
            <person name="Horton D.L."/>
            <person name="Alikhan N.F."/>
            <person name="Baker D."/>
            <person name="Gharbi K."/>
            <person name="Hall N."/>
            <person name="Watson M."/>
            <person name="Adriaenssens E.M."/>
            <person name="Foster-Nyarko E."/>
            <person name="Jarju S."/>
            <person name="Secka A."/>
            <person name="Antonio M."/>
            <person name="Oren A."/>
            <person name="Chaudhuri R.R."/>
            <person name="La Ragione R."/>
            <person name="Hildebrand F."/>
            <person name="Pallen M.J."/>
        </authorList>
    </citation>
    <scope>NUCLEOTIDE SEQUENCE</scope>
    <source>
        <strain evidence="8">8207</strain>
    </source>
</reference>
<dbReference type="AlphaFoldDB" id="A0A9D9DF49"/>
<keyword evidence="1 7" id="KW-0028">Amino-acid biosynthesis</keyword>
<comment type="caution">
    <text evidence="8">The sequence shown here is derived from an EMBL/GenBank/DDBJ whole genome shotgun (WGS) entry which is preliminary data.</text>
</comment>
<evidence type="ECO:0000256" key="4">
    <source>
        <dbReference type="ARBA" id="ARBA00022777"/>
    </source>
</evidence>
<evidence type="ECO:0000256" key="5">
    <source>
        <dbReference type="ARBA" id="ARBA00022840"/>
    </source>
</evidence>
<reference evidence="8" key="1">
    <citation type="submission" date="2020-10" db="EMBL/GenBank/DDBJ databases">
        <authorList>
            <person name="Gilroy R."/>
        </authorList>
    </citation>
    <scope>NUCLEOTIDE SEQUENCE</scope>
    <source>
        <strain evidence="8">8207</strain>
    </source>
</reference>
<evidence type="ECO:0000256" key="3">
    <source>
        <dbReference type="ARBA" id="ARBA00022741"/>
    </source>
</evidence>
<dbReference type="GO" id="GO:0000287">
    <property type="term" value="F:magnesium ion binding"/>
    <property type="evidence" value="ECO:0007669"/>
    <property type="project" value="UniProtKB-UniRule"/>
</dbReference>
<comment type="subunit">
    <text evidence="7">Monomer.</text>
</comment>
<dbReference type="Gene3D" id="3.40.50.300">
    <property type="entry name" value="P-loop containing nucleotide triphosphate hydrolases"/>
    <property type="match status" value="1"/>
</dbReference>
<comment type="function">
    <text evidence="7">Catalyzes the specific phosphorylation of the 3-hydroxyl group of shikimic acid using ATP as a cosubstrate.</text>
</comment>
<comment type="subcellular location">
    <subcellularLocation>
        <location evidence="7">Cytoplasm</location>
    </subcellularLocation>
</comment>
<organism evidence="8 9">
    <name type="scientific">Candidatus Enterousia avistercoris</name>
    <dbReference type="NCBI Taxonomy" id="2840788"/>
    <lineage>
        <taxon>Bacteria</taxon>
        <taxon>Pseudomonadati</taxon>
        <taxon>Pseudomonadota</taxon>
        <taxon>Alphaproteobacteria</taxon>
        <taxon>Candidatus Enterousia</taxon>
    </lineage>
</organism>
<dbReference type="SUPFAM" id="SSF52540">
    <property type="entry name" value="P-loop containing nucleoside triphosphate hydrolases"/>
    <property type="match status" value="1"/>
</dbReference>
<gene>
    <name evidence="7" type="primary">aroK</name>
    <name evidence="8" type="ORF">IAC69_02875</name>
</gene>
<dbReference type="NCBIfam" id="NF010552">
    <property type="entry name" value="PRK13946.1"/>
    <property type="match status" value="1"/>
</dbReference>
<keyword evidence="5 7" id="KW-0067">ATP-binding</keyword>
<keyword evidence="7" id="KW-0479">Metal-binding</keyword>
<evidence type="ECO:0000313" key="8">
    <source>
        <dbReference type="EMBL" id="MBO8425398.1"/>
    </source>
</evidence>
<dbReference type="GO" id="GO:0004765">
    <property type="term" value="F:shikimate kinase activity"/>
    <property type="evidence" value="ECO:0007669"/>
    <property type="project" value="UniProtKB-UniRule"/>
</dbReference>
<dbReference type="GO" id="GO:0005524">
    <property type="term" value="F:ATP binding"/>
    <property type="evidence" value="ECO:0007669"/>
    <property type="project" value="UniProtKB-UniRule"/>
</dbReference>
<dbReference type="Pfam" id="PF01202">
    <property type="entry name" value="SKI"/>
    <property type="match status" value="1"/>
</dbReference>
<proteinExistence type="inferred from homology"/>
<dbReference type="InterPro" id="IPR000623">
    <property type="entry name" value="Shikimate_kinase/TSH1"/>
</dbReference>
<dbReference type="Proteomes" id="UP000823630">
    <property type="component" value="Unassembled WGS sequence"/>
</dbReference>
<dbReference type="InterPro" id="IPR031322">
    <property type="entry name" value="Shikimate/glucono_kinase"/>
</dbReference>
<protein>
    <recommendedName>
        <fullName evidence="7">Shikimate kinase</fullName>
        <shortName evidence="7">SK</shortName>
        <ecNumber evidence="7">2.7.1.71</ecNumber>
    </recommendedName>
</protein>
<dbReference type="GO" id="GO:0009073">
    <property type="term" value="P:aromatic amino acid family biosynthetic process"/>
    <property type="evidence" value="ECO:0007669"/>
    <property type="project" value="UniProtKB-KW"/>
</dbReference>
<dbReference type="CDD" id="cd00464">
    <property type="entry name" value="SK"/>
    <property type="match status" value="1"/>
</dbReference>
<dbReference type="EC" id="2.7.1.71" evidence="7"/>
<feature type="binding site" evidence="7">
    <location>
        <position position="40"/>
    </location>
    <ligand>
        <name>substrate</name>
    </ligand>
</feature>
<keyword evidence="6 7" id="KW-0057">Aromatic amino acid biosynthesis</keyword>
<evidence type="ECO:0000256" key="1">
    <source>
        <dbReference type="ARBA" id="ARBA00022605"/>
    </source>
</evidence>
<dbReference type="PANTHER" id="PTHR21087">
    <property type="entry name" value="SHIKIMATE KINASE"/>
    <property type="match status" value="1"/>
</dbReference>
<dbReference type="GO" id="GO:0005829">
    <property type="term" value="C:cytosol"/>
    <property type="evidence" value="ECO:0007669"/>
    <property type="project" value="TreeGrafter"/>
</dbReference>
<dbReference type="HAMAP" id="MF_00109">
    <property type="entry name" value="Shikimate_kinase"/>
    <property type="match status" value="1"/>
</dbReference>
<feature type="binding site" evidence="7">
    <location>
        <begin position="18"/>
        <end position="23"/>
    </location>
    <ligand>
        <name>ATP</name>
        <dbReference type="ChEBI" id="CHEBI:30616"/>
    </ligand>
</feature>
<comment type="caution">
    <text evidence="7">Lacks conserved residue(s) required for the propagation of feature annotation.</text>
</comment>
<comment type="catalytic activity">
    <reaction evidence="7">
        <text>shikimate + ATP = 3-phosphoshikimate + ADP + H(+)</text>
        <dbReference type="Rhea" id="RHEA:13121"/>
        <dbReference type="ChEBI" id="CHEBI:15378"/>
        <dbReference type="ChEBI" id="CHEBI:30616"/>
        <dbReference type="ChEBI" id="CHEBI:36208"/>
        <dbReference type="ChEBI" id="CHEBI:145989"/>
        <dbReference type="ChEBI" id="CHEBI:456216"/>
        <dbReference type="EC" id="2.7.1.71"/>
    </reaction>
</comment>
<dbReference type="PRINTS" id="PR01100">
    <property type="entry name" value="SHIKIMTKNASE"/>
</dbReference>
<keyword evidence="2 7" id="KW-0808">Transferase</keyword>
<keyword evidence="7" id="KW-0460">Magnesium</keyword>
<dbReference type="GO" id="GO:0008652">
    <property type="term" value="P:amino acid biosynthetic process"/>
    <property type="evidence" value="ECO:0007669"/>
    <property type="project" value="UniProtKB-KW"/>
</dbReference>
<keyword evidence="7" id="KW-0963">Cytoplasm</keyword>
<dbReference type="PANTHER" id="PTHR21087:SF16">
    <property type="entry name" value="SHIKIMATE KINASE 1, CHLOROPLASTIC"/>
    <property type="match status" value="1"/>
</dbReference>
<accession>A0A9D9DF49</accession>
<comment type="similarity">
    <text evidence="7">Belongs to the shikimate kinase family.</text>
</comment>
<comment type="cofactor">
    <cofactor evidence="7">
        <name>Mg(2+)</name>
        <dbReference type="ChEBI" id="CHEBI:18420"/>
    </cofactor>
    <text evidence="7">Binds 1 Mg(2+) ion per subunit.</text>
</comment>
<feature type="binding site" evidence="7">
    <location>
        <position position="145"/>
    </location>
    <ligand>
        <name>substrate</name>
    </ligand>
</feature>
<dbReference type="InterPro" id="IPR027417">
    <property type="entry name" value="P-loop_NTPase"/>
</dbReference>